<evidence type="ECO:0000313" key="13">
    <source>
        <dbReference type="Proteomes" id="UP001157109"/>
    </source>
</evidence>
<feature type="domain" description="NADH:quinone oxidoreductase/Mrp antiporter transmembrane" evidence="10">
    <location>
        <begin position="134"/>
        <end position="419"/>
    </location>
</feature>
<feature type="transmembrane region" description="Helical" evidence="9">
    <location>
        <begin position="414"/>
        <end position="434"/>
    </location>
</feature>
<dbReference type="PANTHER" id="PTHR43507">
    <property type="entry name" value="NADH-UBIQUINONE OXIDOREDUCTASE CHAIN 4"/>
    <property type="match status" value="1"/>
</dbReference>
<evidence type="ECO:0000256" key="4">
    <source>
        <dbReference type="ARBA" id="ARBA00022967"/>
    </source>
</evidence>
<feature type="domain" description="NADH:ubiquinone oxidoreductase chain 4 N-terminal" evidence="11">
    <location>
        <begin position="58"/>
        <end position="128"/>
    </location>
</feature>
<dbReference type="InterPro" id="IPR010227">
    <property type="entry name" value="NADH_Q_OxRdtase_chainM/4"/>
</dbReference>
<evidence type="ECO:0000256" key="2">
    <source>
        <dbReference type="ARBA" id="ARBA00009025"/>
    </source>
</evidence>
<keyword evidence="13" id="KW-1185">Reference proteome</keyword>
<dbReference type="RefSeq" id="WP_241443788.1">
    <property type="nucleotide sequence ID" value="NZ_BSUJ01000001.1"/>
</dbReference>
<dbReference type="NCBIfam" id="TIGR01972">
    <property type="entry name" value="NDH_I_M"/>
    <property type="match status" value="1"/>
</dbReference>
<comment type="similarity">
    <text evidence="2">Belongs to the complex I subunit 4 family.</text>
</comment>
<evidence type="ECO:0000313" key="12">
    <source>
        <dbReference type="EMBL" id="GMA18249.1"/>
    </source>
</evidence>
<keyword evidence="5 9" id="KW-1133">Transmembrane helix</keyword>
<feature type="transmembrane region" description="Helical" evidence="9">
    <location>
        <begin position="140"/>
        <end position="158"/>
    </location>
</feature>
<comment type="subcellular location">
    <subcellularLocation>
        <location evidence="1">Endomembrane system</location>
        <topology evidence="1">Multi-pass membrane protein</topology>
    </subcellularLocation>
    <subcellularLocation>
        <location evidence="8">Membrane</location>
        <topology evidence="8">Multi-pass membrane protein</topology>
    </subcellularLocation>
</comment>
<evidence type="ECO:0000256" key="5">
    <source>
        <dbReference type="ARBA" id="ARBA00022989"/>
    </source>
</evidence>
<evidence type="ECO:0000256" key="3">
    <source>
        <dbReference type="ARBA" id="ARBA00022692"/>
    </source>
</evidence>
<feature type="transmembrane region" description="Helical" evidence="9">
    <location>
        <begin position="279"/>
        <end position="301"/>
    </location>
</feature>
<feature type="transmembrane region" description="Helical" evidence="9">
    <location>
        <begin position="336"/>
        <end position="357"/>
    </location>
</feature>
<feature type="transmembrane region" description="Helical" evidence="9">
    <location>
        <begin position="377"/>
        <end position="394"/>
    </location>
</feature>
<sequence>MSNVPWLTVLCVLPLVGAAITAVLPDSAAWRAKQVALGTTLLTLLVGVVAATQYRIGGAQFQLVEQHSWIPAFGTSWALGVDGMSLTLILMSLVLAPVCILAAWHEVPVGGRREQNYFALLLVLITCIVGVFAATDVFLFYVFFEALLFPVYFLVGSYGGPDRRRAALKFLIFGFVGGLVMLAALIGLFAQSTGGPTAMLVTNLTGLQMGETAERLMFLGFFFAFAVKAPMWPVHTWLPDTAQQATPATATLLVGILDKVGTFGMLRFCLPLFPDASRWAAPVIIVLALISVFYGAFLAIASKDIMRLIACTSISHFGFIVLGIFAFTTTAANGSALYMINHGFTTAALFLVAAMLIRRRGSQLIPDFGGWQRVTPVLAGVFLFAGLAGLALPGMGSFVSEFLVLVGTFQRHPVAGGIAALAIILAALYILLMYQRMMTGPKPELATPVRDLTAREKWVVAPLIVALLGLGFYPKPALDVINPAMTTVLQQVGVTDPPPIAGIGVDTAKESAK</sequence>
<name>A0ABQ6HI24_9MICO</name>
<dbReference type="NCBIfam" id="NF004500">
    <property type="entry name" value="PRK05846.1-4"/>
    <property type="match status" value="1"/>
</dbReference>
<dbReference type="InterPro" id="IPR001750">
    <property type="entry name" value="ND/Mrp_TM"/>
</dbReference>
<dbReference type="EMBL" id="BSUJ01000001">
    <property type="protein sequence ID" value="GMA18249.1"/>
    <property type="molecule type" value="Genomic_DNA"/>
</dbReference>
<feature type="transmembrane region" description="Helical" evidence="9">
    <location>
        <begin position="250"/>
        <end position="273"/>
    </location>
</feature>
<feature type="transmembrane region" description="Helical" evidence="9">
    <location>
        <begin position="308"/>
        <end position="330"/>
    </location>
</feature>
<proteinExistence type="inferred from homology"/>
<feature type="transmembrane region" description="Helical" evidence="9">
    <location>
        <begin position="216"/>
        <end position="238"/>
    </location>
</feature>
<evidence type="ECO:0000256" key="7">
    <source>
        <dbReference type="ARBA" id="ARBA00023136"/>
    </source>
</evidence>
<feature type="transmembrane region" description="Helical" evidence="9">
    <location>
        <begin position="6"/>
        <end position="24"/>
    </location>
</feature>
<evidence type="ECO:0000256" key="9">
    <source>
        <dbReference type="SAM" id="Phobius"/>
    </source>
</evidence>
<dbReference type="PANTHER" id="PTHR43507:SF1">
    <property type="entry name" value="NADH-UBIQUINONE OXIDOREDUCTASE CHAIN 4"/>
    <property type="match status" value="1"/>
</dbReference>
<keyword evidence="4" id="KW-1278">Translocase</keyword>
<accession>A0ABQ6HI24</accession>
<keyword evidence="6" id="KW-0520">NAD</keyword>
<dbReference type="InterPro" id="IPR003918">
    <property type="entry name" value="NADH_UbQ_OxRdtase"/>
</dbReference>
<gene>
    <name evidence="12" type="primary">nuoM</name>
    <name evidence="12" type="ORF">GCM10025862_02700</name>
</gene>
<keyword evidence="3 8" id="KW-0812">Transmembrane</keyword>
<evidence type="ECO:0000256" key="1">
    <source>
        <dbReference type="ARBA" id="ARBA00004127"/>
    </source>
</evidence>
<evidence type="ECO:0000256" key="6">
    <source>
        <dbReference type="ARBA" id="ARBA00023027"/>
    </source>
</evidence>
<evidence type="ECO:0000259" key="11">
    <source>
        <dbReference type="Pfam" id="PF01059"/>
    </source>
</evidence>
<dbReference type="Pfam" id="PF00361">
    <property type="entry name" value="Proton_antipo_M"/>
    <property type="match status" value="1"/>
</dbReference>
<feature type="transmembrane region" description="Helical" evidence="9">
    <location>
        <begin position="116"/>
        <end position="134"/>
    </location>
</feature>
<dbReference type="Pfam" id="PF01059">
    <property type="entry name" value="Oxidored_q5_N"/>
    <property type="match status" value="1"/>
</dbReference>
<reference evidence="13" key="1">
    <citation type="journal article" date="2019" name="Int. J. Syst. Evol. Microbiol.">
        <title>The Global Catalogue of Microorganisms (GCM) 10K type strain sequencing project: providing services to taxonomists for standard genome sequencing and annotation.</title>
        <authorList>
            <consortium name="The Broad Institute Genomics Platform"/>
            <consortium name="The Broad Institute Genome Sequencing Center for Infectious Disease"/>
            <person name="Wu L."/>
            <person name="Ma J."/>
        </authorList>
    </citation>
    <scope>NUCLEOTIDE SEQUENCE [LARGE SCALE GENOMIC DNA]</scope>
    <source>
        <strain evidence="13">NBRC 105830</strain>
    </source>
</reference>
<keyword evidence="7 9" id="KW-0472">Membrane</keyword>
<dbReference type="PRINTS" id="PR01437">
    <property type="entry name" value="NUOXDRDTASE4"/>
</dbReference>
<dbReference type="InterPro" id="IPR000260">
    <property type="entry name" value="NADH4_N"/>
</dbReference>
<organism evidence="12 13">
    <name type="scientific">Arsenicicoccus piscis</name>
    <dbReference type="NCBI Taxonomy" id="673954"/>
    <lineage>
        <taxon>Bacteria</taxon>
        <taxon>Bacillati</taxon>
        <taxon>Actinomycetota</taxon>
        <taxon>Actinomycetes</taxon>
        <taxon>Micrococcales</taxon>
        <taxon>Intrasporangiaceae</taxon>
        <taxon>Arsenicicoccus</taxon>
    </lineage>
</organism>
<feature type="transmembrane region" description="Helical" evidence="9">
    <location>
        <begin position="76"/>
        <end position="104"/>
    </location>
</feature>
<comment type="caution">
    <text evidence="12">The sequence shown here is derived from an EMBL/GenBank/DDBJ whole genome shotgun (WGS) entry which is preliminary data.</text>
</comment>
<dbReference type="Proteomes" id="UP001157109">
    <property type="component" value="Unassembled WGS sequence"/>
</dbReference>
<feature type="transmembrane region" description="Helical" evidence="9">
    <location>
        <begin position="36"/>
        <end position="56"/>
    </location>
</feature>
<evidence type="ECO:0000259" key="10">
    <source>
        <dbReference type="Pfam" id="PF00361"/>
    </source>
</evidence>
<feature type="transmembrane region" description="Helical" evidence="9">
    <location>
        <begin position="170"/>
        <end position="190"/>
    </location>
</feature>
<protein>
    <submittedName>
        <fullName evidence="12">NADH-quinone oxidoreductase subunit M</fullName>
    </submittedName>
</protein>
<evidence type="ECO:0000256" key="8">
    <source>
        <dbReference type="RuleBase" id="RU000320"/>
    </source>
</evidence>